<dbReference type="InterPro" id="IPR023214">
    <property type="entry name" value="HAD_sf"/>
</dbReference>
<name>A0AAU7T288_9GAMM</name>
<feature type="transmembrane region" description="Helical" evidence="1">
    <location>
        <begin position="30"/>
        <end position="49"/>
    </location>
</feature>
<organism evidence="2">
    <name type="scientific">Acinetobacter sp. A1-4-2</name>
    <dbReference type="NCBI Taxonomy" id="3156489"/>
    <lineage>
        <taxon>Bacteria</taxon>
        <taxon>Pseudomonadati</taxon>
        <taxon>Pseudomonadota</taxon>
        <taxon>Gammaproteobacteria</taxon>
        <taxon>Moraxellales</taxon>
        <taxon>Moraxellaceae</taxon>
        <taxon>Acinetobacter</taxon>
    </lineage>
</organism>
<feature type="transmembrane region" description="Helical" evidence="1">
    <location>
        <begin position="55"/>
        <end position="77"/>
    </location>
</feature>
<geneLocation type="plasmid" evidence="2">
    <name>unnamed2</name>
</geneLocation>
<dbReference type="Gene3D" id="1.20.1440.100">
    <property type="entry name" value="SG protein - dephosphorylation function"/>
    <property type="match status" value="1"/>
</dbReference>
<gene>
    <name evidence="2" type="ORF">ABJ384_15650</name>
</gene>
<dbReference type="RefSeq" id="WP_349929910.1">
    <property type="nucleotide sequence ID" value="NZ_CP157983.1"/>
</dbReference>
<sequence length="212" mass="24464">MNYVFFDIDGTLHKEDIFLEFIKCSIKERLLNFVIFLPIIFISFLIYLVNTKGKFGLNLILFFLFLGISESQLGTLTEKFCKSFSLKMTPFDNALKQLEFHKANGDQVIFISGTPVEFIKQIYPSFFNTTNFEVIGSITRRNFGSFYLDERCIYKNKKTMLNNRFNAVLNFSHGYSDSLSDLPILTLCDKAYLVDKDGSMTSFDPEVAKNTK</sequence>
<dbReference type="InterPro" id="IPR036412">
    <property type="entry name" value="HAD-like_sf"/>
</dbReference>
<keyword evidence="1" id="KW-1133">Transmembrane helix</keyword>
<keyword evidence="2" id="KW-0614">Plasmid</keyword>
<keyword evidence="2" id="KW-0378">Hydrolase</keyword>
<evidence type="ECO:0000313" key="2">
    <source>
        <dbReference type="EMBL" id="XBU17299.1"/>
    </source>
</evidence>
<dbReference type="Gene3D" id="3.40.50.1000">
    <property type="entry name" value="HAD superfamily/HAD-like"/>
    <property type="match status" value="1"/>
</dbReference>
<keyword evidence="1" id="KW-0812">Transmembrane</keyword>
<proteinExistence type="predicted"/>
<dbReference type="Pfam" id="PF12710">
    <property type="entry name" value="HAD"/>
    <property type="match status" value="1"/>
</dbReference>
<dbReference type="GO" id="GO:0016787">
    <property type="term" value="F:hydrolase activity"/>
    <property type="evidence" value="ECO:0007669"/>
    <property type="project" value="UniProtKB-KW"/>
</dbReference>
<accession>A0AAU7T288</accession>
<protein>
    <submittedName>
        <fullName evidence="2">Haloacid dehalogenase-like hydrolase</fullName>
    </submittedName>
</protein>
<dbReference type="SUPFAM" id="SSF56784">
    <property type="entry name" value="HAD-like"/>
    <property type="match status" value="1"/>
</dbReference>
<dbReference type="EMBL" id="CP157983">
    <property type="protein sequence ID" value="XBU17299.1"/>
    <property type="molecule type" value="Genomic_DNA"/>
</dbReference>
<dbReference type="AlphaFoldDB" id="A0AAU7T288"/>
<evidence type="ECO:0000256" key="1">
    <source>
        <dbReference type="SAM" id="Phobius"/>
    </source>
</evidence>
<reference evidence="2" key="1">
    <citation type="submission" date="2024-06" db="EMBL/GenBank/DDBJ databases">
        <authorList>
            <person name="Song Z."/>
        </authorList>
    </citation>
    <scope>NUCLEOTIDE SEQUENCE</scope>
    <source>
        <strain evidence="2">A1-4-2</strain>
        <plasmid evidence="2">unnamed2</plasmid>
    </source>
</reference>
<keyword evidence="1" id="KW-0472">Membrane</keyword>